<evidence type="ECO:0000256" key="2">
    <source>
        <dbReference type="ARBA" id="ARBA00022692"/>
    </source>
</evidence>
<feature type="transmembrane region" description="Helical" evidence="5">
    <location>
        <begin position="357"/>
        <end position="375"/>
    </location>
</feature>
<feature type="transmembrane region" description="Helical" evidence="5">
    <location>
        <begin position="451"/>
        <end position="470"/>
    </location>
</feature>
<dbReference type="SUPFAM" id="SSF103473">
    <property type="entry name" value="MFS general substrate transporter"/>
    <property type="match status" value="1"/>
</dbReference>
<feature type="domain" description="Major facilitator superfamily (MFS) profile" evidence="6">
    <location>
        <begin position="39"/>
        <end position="474"/>
    </location>
</feature>
<dbReference type="Pfam" id="PF07690">
    <property type="entry name" value="MFS_1"/>
    <property type="match status" value="1"/>
</dbReference>
<evidence type="ECO:0000256" key="1">
    <source>
        <dbReference type="ARBA" id="ARBA00004141"/>
    </source>
</evidence>
<evidence type="ECO:0000256" key="4">
    <source>
        <dbReference type="ARBA" id="ARBA00023136"/>
    </source>
</evidence>
<evidence type="ECO:0000256" key="3">
    <source>
        <dbReference type="ARBA" id="ARBA00022989"/>
    </source>
</evidence>
<feature type="transmembrane region" description="Helical" evidence="5">
    <location>
        <begin position="281"/>
        <end position="306"/>
    </location>
</feature>
<dbReference type="PROSITE" id="PS50850">
    <property type="entry name" value="MFS"/>
    <property type="match status" value="1"/>
</dbReference>
<dbReference type="GO" id="GO:0006820">
    <property type="term" value="P:monoatomic anion transport"/>
    <property type="evidence" value="ECO:0007669"/>
    <property type="project" value="TreeGrafter"/>
</dbReference>
<keyword evidence="4 5" id="KW-0472">Membrane</keyword>
<evidence type="ECO:0000259" key="6">
    <source>
        <dbReference type="PROSITE" id="PS50850"/>
    </source>
</evidence>
<evidence type="ECO:0000256" key="5">
    <source>
        <dbReference type="SAM" id="Phobius"/>
    </source>
</evidence>
<dbReference type="GO" id="GO:0016020">
    <property type="term" value="C:membrane"/>
    <property type="evidence" value="ECO:0007669"/>
    <property type="project" value="UniProtKB-SubCell"/>
</dbReference>
<comment type="subcellular location">
    <subcellularLocation>
        <location evidence="1">Membrane</location>
        <topology evidence="1">Multi-pass membrane protein</topology>
    </subcellularLocation>
</comment>
<dbReference type="Proteomes" id="UP000242188">
    <property type="component" value="Unassembled WGS sequence"/>
</dbReference>
<feature type="transmembrane region" description="Helical" evidence="5">
    <location>
        <begin position="414"/>
        <end position="439"/>
    </location>
</feature>
<dbReference type="InterPro" id="IPR050382">
    <property type="entry name" value="MFS_Na/Anion_cotransporter"/>
</dbReference>
<feature type="transmembrane region" description="Helical" evidence="5">
    <location>
        <begin position="194"/>
        <end position="212"/>
    </location>
</feature>
<dbReference type="PANTHER" id="PTHR11662">
    <property type="entry name" value="SOLUTE CARRIER FAMILY 17"/>
    <property type="match status" value="1"/>
</dbReference>
<keyword evidence="2 5" id="KW-0812">Transmembrane</keyword>
<comment type="caution">
    <text evidence="7">The sequence shown here is derived from an EMBL/GenBank/DDBJ whole genome shotgun (WGS) entry which is preliminary data.</text>
</comment>
<keyword evidence="8" id="KW-1185">Reference proteome</keyword>
<feature type="transmembrane region" description="Helical" evidence="5">
    <location>
        <begin position="381"/>
        <end position="402"/>
    </location>
</feature>
<evidence type="ECO:0000313" key="7">
    <source>
        <dbReference type="EMBL" id="OWF37695.1"/>
    </source>
</evidence>
<feature type="transmembrane region" description="Helical" evidence="5">
    <location>
        <begin position="218"/>
        <end position="239"/>
    </location>
</feature>
<gene>
    <name evidence="7" type="ORF">KP79_PYT21354</name>
</gene>
<proteinExistence type="predicted"/>
<name>A0A210PMH1_MIZYE</name>
<feature type="transmembrane region" description="Helical" evidence="5">
    <location>
        <begin position="326"/>
        <end position="345"/>
    </location>
</feature>
<dbReference type="PANTHER" id="PTHR11662:SF399">
    <property type="entry name" value="FI19708P1-RELATED"/>
    <property type="match status" value="1"/>
</dbReference>
<dbReference type="STRING" id="6573.A0A210PMH1"/>
<dbReference type="Gene3D" id="1.20.1250.20">
    <property type="entry name" value="MFS general substrate transporter like domains"/>
    <property type="match status" value="2"/>
</dbReference>
<evidence type="ECO:0000313" key="8">
    <source>
        <dbReference type="Proteomes" id="UP000242188"/>
    </source>
</evidence>
<sequence length="522" mass="57586">MRMSTNIERVPLVVDRKKKVHEVTLKERLTSCRWHVGYVTCLTMACTMLMRMNMSMVVVCMTPPNITTFAVVNGTIVTVADSNLKYYVQWDSTMEGLLISGNYIGQVATALILGTMSGRYSGKYIIASMVLIMAVSTAITPGFVFVSDYIVLALRIIVGMATSGLEPCATQLMSNWAPLEERAQMMVLTETARSFGGMANYILAGLLCAIPILGGWPFIFFVFGGLNVLVLIFWALLVYDTPNIHPRITASERDYINLHKAPVVLDKALRIPWVQLIASKAVWGCVLGFLTYGILFITLAICLPLYFEQVLELDPTMNGLVSSLPFIGRIFGSIMFGYLADWLYSKKLISITNVRKVFQVTGLVGAAPFLIWISYLGKDDAVLAVVLLVVYWFIVTAMNSGFRVNFADIAPRFAGLLNGICMCLNGFISIFVPILITAITPNGTAEEWRLVFYGCVGVSVVGAVVFILLASGEEQEWAKDPAFTRNVDIKVTGNDNAVFENDYGVSTKDETTQHTCNKTIHT</sequence>
<protein>
    <submittedName>
        <fullName evidence="7">Transporter C38C10.2</fullName>
    </submittedName>
</protein>
<feature type="transmembrane region" description="Helical" evidence="5">
    <location>
        <begin position="54"/>
        <end position="76"/>
    </location>
</feature>
<dbReference type="OrthoDB" id="2985014at2759"/>
<dbReference type="InterPro" id="IPR036259">
    <property type="entry name" value="MFS_trans_sf"/>
</dbReference>
<dbReference type="FunFam" id="1.20.1250.20:FF:000532">
    <property type="entry name" value="SLC (SoLute Carrier) homolog"/>
    <property type="match status" value="1"/>
</dbReference>
<feature type="transmembrane region" description="Helical" evidence="5">
    <location>
        <begin position="125"/>
        <end position="146"/>
    </location>
</feature>
<keyword evidence="3 5" id="KW-1133">Transmembrane helix</keyword>
<accession>A0A210PMH1</accession>
<dbReference type="GO" id="GO:0022857">
    <property type="term" value="F:transmembrane transporter activity"/>
    <property type="evidence" value="ECO:0007669"/>
    <property type="project" value="InterPro"/>
</dbReference>
<organism evidence="7 8">
    <name type="scientific">Mizuhopecten yessoensis</name>
    <name type="common">Japanese scallop</name>
    <name type="synonym">Patinopecten yessoensis</name>
    <dbReference type="NCBI Taxonomy" id="6573"/>
    <lineage>
        <taxon>Eukaryota</taxon>
        <taxon>Metazoa</taxon>
        <taxon>Spiralia</taxon>
        <taxon>Lophotrochozoa</taxon>
        <taxon>Mollusca</taxon>
        <taxon>Bivalvia</taxon>
        <taxon>Autobranchia</taxon>
        <taxon>Pteriomorphia</taxon>
        <taxon>Pectinida</taxon>
        <taxon>Pectinoidea</taxon>
        <taxon>Pectinidae</taxon>
        <taxon>Mizuhopecten</taxon>
    </lineage>
</organism>
<dbReference type="AlphaFoldDB" id="A0A210PMH1"/>
<dbReference type="InterPro" id="IPR011701">
    <property type="entry name" value="MFS"/>
</dbReference>
<dbReference type="InterPro" id="IPR020846">
    <property type="entry name" value="MFS_dom"/>
</dbReference>
<reference evidence="7 8" key="1">
    <citation type="journal article" date="2017" name="Nat. Ecol. Evol.">
        <title>Scallop genome provides insights into evolution of bilaterian karyotype and development.</title>
        <authorList>
            <person name="Wang S."/>
            <person name="Zhang J."/>
            <person name="Jiao W."/>
            <person name="Li J."/>
            <person name="Xun X."/>
            <person name="Sun Y."/>
            <person name="Guo X."/>
            <person name="Huan P."/>
            <person name="Dong B."/>
            <person name="Zhang L."/>
            <person name="Hu X."/>
            <person name="Sun X."/>
            <person name="Wang J."/>
            <person name="Zhao C."/>
            <person name="Wang Y."/>
            <person name="Wang D."/>
            <person name="Huang X."/>
            <person name="Wang R."/>
            <person name="Lv J."/>
            <person name="Li Y."/>
            <person name="Zhang Z."/>
            <person name="Liu B."/>
            <person name="Lu W."/>
            <person name="Hui Y."/>
            <person name="Liang J."/>
            <person name="Zhou Z."/>
            <person name="Hou R."/>
            <person name="Li X."/>
            <person name="Liu Y."/>
            <person name="Li H."/>
            <person name="Ning X."/>
            <person name="Lin Y."/>
            <person name="Zhao L."/>
            <person name="Xing Q."/>
            <person name="Dou J."/>
            <person name="Li Y."/>
            <person name="Mao J."/>
            <person name="Guo H."/>
            <person name="Dou H."/>
            <person name="Li T."/>
            <person name="Mu C."/>
            <person name="Jiang W."/>
            <person name="Fu Q."/>
            <person name="Fu X."/>
            <person name="Miao Y."/>
            <person name="Liu J."/>
            <person name="Yu Q."/>
            <person name="Li R."/>
            <person name="Liao H."/>
            <person name="Li X."/>
            <person name="Kong Y."/>
            <person name="Jiang Z."/>
            <person name="Chourrout D."/>
            <person name="Li R."/>
            <person name="Bao Z."/>
        </authorList>
    </citation>
    <scope>NUCLEOTIDE SEQUENCE [LARGE SCALE GENOMIC DNA]</scope>
    <source>
        <strain evidence="7 8">PY_sf001</strain>
    </source>
</reference>
<dbReference type="EMBL" id="NEDP02005583">
    <property type="protein sequence ID" value="OWF37695.1"/>
    <property type="molecule type" value="Genomic_DNA"/>
</dbReference>